<dbReference type="EMBL" id="CBFW010000407">
    <property type="protein sequence ID" value="CDC76922.1"/>
    <property type="molecule type" value="Genomic_DNA"/>
</dbReference>
<name>R6V2B8_9BACT</name>
<sequence length="414" mass="47430">MKQEFHFSFWNYNAACLTTLEDVKHWADSGATVAMLPHFRYDRDKVEDLKQIIDACADHNMKVILCVEGLEFPFADDEGAYRALASQVYRDFGQHPAVKAVALGDEPSNRNLYRQLEKSIQLVREEMPGMDFHVNFLPYYRTMGDDVLGGEDYLPFMKGVISRCGFSSFSYDCYCQMHYHAGEHDMCGYFTSMNGYAEIAEETGTEWWNTVLSTGHWDYHVPSEDDLRWQLSTSAASGAKGLLWYQFYDSFDLANYHGSPIDEFGNRSATFYAISHVTKLFRYQHGELLANLKLKEIYHFRKAYGGYQEFPSEGRGVITAFDSSEELPAILSFFVDENGEEYVVVVNNSPSVTGKFTFVLDKAKTSRMVRVRENGKRFDDCFRSGGTAMYCETEKERKIAVWLGPGQLEIFKIS</sequence>
<dbReference type="Proteomes" id="UP000017938">
    <property type="component" value="Unassembled WGS sequence"/>
</dbReference>
<dbReference type="STRING" id="1263015.BN580_00217"/>
<accession>R6V2B8</accession>
<dbReference type="AlphaFoldDB" id="R6V2B8"/>
<evidence type="ECO:0000313" key="1">
    <source>
        <dbReference type="EMBL" id="CDC76922.1"/>
    </source>
</evidence>
<proteinExistence type="predicted"/>
<gene>
    <name evidence="1" type="ORF">BN580_00217</name>
</gene>
<reference evidence="1" key="1">
    <citation type="submission" date="2012-11" db="EMBL/GenBank/DDBJ databases">
        <title>Dependencies among metagenomic species, viruses, plasmids and units of genetic variation.</title>
        <authorList>
            <person name="Nielsen H.B."/>
            <person name="Almeida M."/>
            <person name="Juncker A.S."/>
            <person name="Rasmussen S."/>
            <person name="Li J."/>
            <person name="Sunagawa S."/>
            <person name="Plichta D."/>
            <person name="Gautier L."/>
            <person name="Le Chatelier E."/>
            <person name="Peletier E."/>
            <person name="Bonde I."/>
            <person name="Nielsen T."/>
            <person name="Manichanh C."/>
            <person name="Arumugam M."/>
            <person name="Batto J."/>
            <person name="Santos M.B.Q.D."/>
            <person name="Blom N."/>
            <person name="Borruel N."/>
            <person name="Burgdorf K.S."/>
            <person name="Boumezbeur F."/>
            <person name="Casellas F."/>
            <person name="Dore J."/>
            <person name="Guarner F."/>
            <person name="Hansen T."/>
            <person name="Hildebrand F."/>
            <person name="Kaas R.S."/>
            <person name="Kennedy S."/>
            <person name="Kristiansen K."/>
            <person name="Kultima J.R."/>
            <person name="Leonard P."/>
            <person name="Levenez F."/>
            <person name="Lund O."/>
            <person name="Moumen B."/>
            <person name="Le Paslier D."/>
            <person name="Pons N."/>
            <person name="Pedersen O."/>
            <person name="Prifti E."/>
            <person name="Qin J."/>
            <person name="Raes J."/>
            <person name="Tap J."/>
            <person name="Tims S."/>
            <person name="Ussery D.W."/>
            <person name="Yamada T."/>
            <person name="MetaHit consortium"/>
            <person name="Renault P."/>
            <person name="Sicheritz-Ponten T."/>
            <person name="Bork P."/>
            <person name="Wang J."/>
            <person name="Brunak S."/>
            <person name="Ehrlich S.D."/>
        </authorList>
    </citation>
    <scope>NUCLEOTIDE SEQUENCE [LARGE SCALE GENOMIC DNA]</scope>
</reference>
<organism evidence="1 2">
    <name type="scientific">Candidatus Colimorpha enterica</name>
    <dbReference type="NCBI Taxonomy" id="3083063"/>
    <lineage>
        <taxon>Bacteria</taxon>
        <taxon>Pseudomonadati</taxon>
        <taxon>Bacteroidota</taxon>
        <taxon>Bacteroidia</taxon>
        <taxon>Bacteroidales</taxon>
        <taxon>Candidatus Colimorpha</taxon>
    </lineage>
</organism>
<dbReference type="Gene3D" id="3.20.20.80">
    <property type="entry name" value="Glycosidases"/>
    <property type="match status" value="1"/>
</dbReference>
<protein>
    <submittedName>
        <fullName evidence="1">Uncharacterized protein</fullName>
    </submittedName>
</protein>
<evidence type="ECO:0000313" key="2">
    <source>
        <dbReference type="Proteomes" id="UP000017938"/>
    </source>
</evidence>
<dbReference type="SUPFAM" id="SSF51445">
    <property type="entry name" value="(Trans)glycosidases"/>
    <property type="match status" value="1"/>
</dbReference>
<dbReference type="InterPro" id="IPR017853">
    <property type="entry name" value="GH"/>
</dbReference>
<comment type="caution">
    <text evidence="1">The sequence shown here is derived from an EMBL/GenBank/DDBJ whole genome shotgun (WGS) entry which is preliminary data.</text>
</comment>